<name>A0ACC2VZV9_9TREE</name>
<dbReference type="EMBL" id="JASBWR010000037">
    <property type="protein sequence ID" value="KAJ9104948.1"/>
    <property type="molecule type" value="Genomic_DNA"/>
</dbReference>
<gene>
    <name evidence="1" type="ORF">QFC19_003743</name>
</gene>
<protein>
    <submittedName>
        <fullName evidence="1">Uncharacterized protein</fullName>
    </submittedName>
</protein>
<sequence>MFARSITLALAALATTATAQCTRNATVQAGNTCDIISQTYSVPTYQLALVNSPTVDAGCTNLLPGQELCLGWKGMDCSVVHMVVMDDTCSLIASKYDNLPLSTLYANNPQVDAESCNNLYVGQVLCVSPEQYTYPWIQLPSSGPNRNGNTDGAATAASSAWVAPSETVSSTPTAATTTAAAAATTDGNVEYCDENDQSADCVWEDELPYCDEQ</sequence>
<evidence type="ECO:0000313" key="2">
    <source>
        <dbReference type="Proteomes" id="UP001241377"/>
    </source>
</evidence>
<dbReference type="Proteomes" id="UP001241377">
    <property type="component" value="Unassembled WGS sequence"/>
</dbReference>
<keyword evidence="2" id="KW-1185">Reference proteome</keyword>
<evidence type="ECO:0000313" key="1">
    <source>
        <dbReference type="EMBL" id="KAJ9104948.1"/>
    </source>
</evidence>
<proteinExistence type="predicted"/>
<reference evidence="1" key="1">
    <citation type="submission" date="2023-04" db="EMBL/GenBank/DDBJ databases">
        <title>Draft Genome sequencing of Naganishia species isolated from polar environments using Oxford Nanopore Technology.</title>
        <authorList>
            <person name="Leo P."/>
            <person name="Venkateswaran K."/>
        </authorList>
    </citation>
    <scope>NUCLEOTIDE SEQUENCE</scope>
    <source>
        <strain evidence="1">MNA-CCFEE 5261</strain>
    </source>
</reference>
<comment type="caution">
    <text evidence="1">The sequence shown here is derived from an EMBL/GenBank/DDBJ whole genome shotgun (WGS) entry which is preliminary data.</text>
</comment>
<accession>A0ACC2VZV9</accession>
<organism evidence="1 2">
    <name type="scientific">Naganishia cerealis</name>
    <dbReference type="NCBI Taxonomy" id="610337"/>
    <lineage>
        <taxon>Eukaryota</taxon>
        <taxon>Fungi</taxon>
        <taxon>Dikarya</taxon>
        <taxon>Basidiomycota</taxon>
        <taxon>Agaricomycotina</taxon>
        <taxon>Tremellomycetes</taxon>
        <taxon>Filobasidiales</taxon>
        <taxon>Filobasidiaceae</taxon>
        <taxon>Naganishia</taxon>
    </lineage>
</organism>